<organism evidence="2 3">
    <name type="scientific">Sistotremastrum suecicum HHB10207 ss-3</name>
    <dbReference type="NCBI Taxonomy" id="1314776"/>
    <lineage>
        <taxon>Eukaryota</taxon>
        <taxon>Fungi</taxon>
        <taxon>Dikarya</taxon>
        <taxon>Basidiomycota</taxon>
        <taxon>Agaricomycotina</taxon>
        <taxon>Agaricomycetes</taxon>
        <taxon>Sistotremastrales</taxon>
        <taxon>Sistotremastraceae</taxon>
        <taxon>Sistotremastrum</taxon>
    </lineage>
</organism>
<evidence type="ECO:0000313" key="2">
    <source>
        <dbReference type="EMBL" id="KZT44206.1"/>
    </source>
</evidence>
<sequence>MVFFLQRPLVTPPNTPVLGLSSSFDPLNWGKADMDSAMDSAMIRVKFPIYFILEHVETPEDEEPLPMITCSSASMPPSPTSSVSSESSRFTTPTTASSDPSDYLTVSSPMPGVESYPRPPPNSPAMLQQQTKAVHAKSLYSAMNDLAMHIEERRPVQQREMRDCVDQSWSSLRGLGY</sequence>
<dbReference type="AlphaFoldDB" id="A0A166IYP2"/>
<evidence type="ECO:0000313" key="3">
    <source>
        <dbReference type="Proteomes" id="UP000076798"/>
    </source>
</evidence>
<evidence type="ECO:0000256" key="1">
    <source>
        <dbReference type="SAM" id="MobiDB-lite"/>
    </source>
</evidence>
<dbReference type="Proteomes" id="UP000076798">
    <property type="component" value="Unassembled WGS sequence"/>
</dbReference>
<reference evidence="2 3" key="1">
    <citation type="journal article" date="2016" name="Mol. Biol. Evol.">
        <title>Comparative Genomics of Early-Diverging Mushroom-Forming Fungi Provides Insights into the Origins of Lignocellulose Decay Capabilities.</title>
        <authorList>
            <person name="Nagy L.G."/>
            <person name="Riley R."/>
            <person name="Tritt A."/>
            <person name="Adam C."/>
            <person name="Daum C."/>
            <person name="Floudas D."/>
            <person name="Sun H."/>
            <person name="Yadav J.S."/>
            <person name="Pangilinan J."/>
            <person name="Larsson K.H."/>
            <person name="Matsuura K."/>
            <person name="Barry K."/>
            <person name="Labutti K."/>
            <person name="Kuo R."/>
            <person name="Ohm R.A."/>
            <person name="Bhattacharya S.S."/>
            <person name="Shirouzu T."/>
            <person name="Yoshinaga Y."/>
            <person name="Martin F.M."/>
            <person name="Grigoriev I.V."/>
            <person name="Hibbett D.S."/>
        </authorList>
    </citation>
    <scope>NUCLEOTIDE SEQUENCE [LARGE SCALE GENOMIC DNA]</scope>
    <source>
        <strain evidence="2 3">HHB10207 ss-3</strain>
    </source>
</reference>
<dbReference type="EMBL" id="KV428005">
    <property type="protein sequence ID" value="KZT44206.1"/>
    <property type="molecule type" value="Genomic_DNA"/>
</dbReference>
<feature type="compositionally biased region" description="Low complexity" evidence="1">
    <location>
        <begin position="69"/>
        <end position="102"/>
    </location>
</feature>
<name>A0A166IYP2_9AGAM</name>
<accession>A0A166IYP2</accession>
<keyword evidence="3" id="KW-1185">Reference proteome</keyword>
<feature type="region of interest" description="Disordered" evidence="1">
    <location>
        <begin position="68"/>
        <end position="126"/>
    </location>
</feature>
<proteinExistence type="predicted"/>
<protein>
    <submittedName>
        <fullName evidence="2">Uncharacterized protein</fullName>
    </submittedName>
</protein>
<gene>
    <name evidence="2" type="ORF">SISSUDRAFT_1029432</name>
</gene>